<keyword evidence="7" id="KW-0418">Kinase</keyword>
<dbReference type="FunFam" id="1.10.510.10:FF:000596">
    <property type="entry name" value="CK1 family protein kinase"/>
    <property type="match status" value="1"/>
</dbReference>
<keyword evidence="7" id="KW-0808">Transferase</keyword>
<organism evidence="7 8">
    <name type="scientific">Anaeramoeba flamelloides</name>
    <dbReference type="NCBI Taxonomy" id="1746091"/>
    <lineage>
        <taxon>Eukaryota</taxon>
        <taxon>Metamonada</taxon>
        <taxon>Anaeramoebidae</taxon>
        <taxon>Anaeramoeba</taxon>
    </lineage>
</organism>
<dbReference type="EMBL" id="JANTQA010000008">
    <property type="protein sequence ID" value="KAJ3452253.1"/>
    <property type="molecule type" value="Genomic_DNA"/>
</dbReference>
<dbReference type="GO" id="GO:0005524">
    <property type="term" value="F:ATP binding"/>
    <property type="evidence" value="ECO:0007669"/>
    <property type="project" value="UniProtKB-UniRule"/>
</dbReference>
<dbReference type="AlphaFoldDB" id="A0AAV8AIN2"/>
<keyword evidence="3 4" id="KW-0067">ATP-binding</keyword>
<dbReference type="InterPro" id="IPR011009">
    <property type="entry name" value="Kinase-like_dom_sf"/>
</dbReference>
<dbReference type="Proteomes" id="UP001146793">
    <property type="component" value="Unassembled WGS sequence"/>
</dbReference>
<feature type="compositionally biased region" description="Low complexity" evidence="5">
    <location>
        <begin position="360"/>
        <end position="380"/>
    </location>
</feature>
<comment type="caution">
    <text evidence="7">The sequence shown here is derived from an EMBL/GenBank/DDBJ whole genome shotgun (WGS) entry which is preliminary data.</text>
</comment>
<dbReference type="PROSITE" id="PS00108">
    <property type="entry name" value="PROTEIN_KINASE_ST"/>
    <property type="match status" value="1"/>
</dbReference>
<dbReference type="SUPFAM" id="SSF56112">
    <property type="entry name" value="Protein kinase-like (PK-like)"/>
    <property type="match status" value="1"/>
</dbReference>
<dbReference type="SMART" id="SM00220">
    <property type="entry name" value="S_TKc"/>
    <property type="match status" value="1"/>
</dbReference>
<evidence type="ECO:0000256" key="1">
    <source>
        <dbReference type="ARBA" id="ARBA00012513"/>
    </source>
</evidence>
<feature type="compositionally biased region" description="Basic residues" evidence="5">
    <location>
        <begin position="397"/>
        <end position="417"/>
    </location>
</feature>
<evidence type="ECO:0000313" key="7">
    <source>
        <dbReference type="EMBL" id="KAJ3452253.1"/>
    </source>
</evidence>
<evidence type="ECO:0000256" key="5">
    <source>
        <dbReference type="SAM" id="MobiDB-lite"/>
    </source>
</evidence>
<evidence type="ECO:0000256" key="4">
    <source>
        <dbReference type="PROSITE-ProRule" id="PRU10141"/>
    </source>
</evidence>
<dbReference type="CDD" id="cd14016">
    <property type="entry name" value="STKc_CK1"/>
    <property type="match status" value="1"/>
</dbReference>
<dbReference type="GO" id="GO:0004674">
    <property type="term" value="F:protein serine/threonine kinase activity"/>
    <property type="evidence" value="ECO:0007669"/>
    <property type="project" value="UniProtKB-EC"/>
</dbReference>
<protein>
    <recommendedName>
        <fullName evidence="1">non-specific serine/threonine protein kinase</fullName>
        <ecNumber evidence="1">2.7.11.1</ecNumber>
    </recommendedName>
</protein>
<dbReference type="InterPro" id="IPR017441">
    <property type="entry name" value="Protein_kinase_ATP_BS"/>
</dbReference>
<feature type="binding site" evidence="4">
    <location>
        <position position="61"/>
    </location>
    <ligand>
        <name>ATP</name>
        <dbReference type="ChEBI" id="CHEBI:30616"/>
    </ligand>
</feature>
<dbReference type="Gene3D" id="1.10.510.10">
    <property type="entry name" value="Transferase(Phosphotransferase) domain 1"/>
    <property type="match status" value="1"/>
</dbReference>
<dbReference type="InterPro" id="IPR000719">
    <property type="entry name" value="Prot_kinase_dom"/>
</dbReference>
<evidence type="ECO:0000259" key="6">
    <source>
        <dbReference type="PROSITE" id="PS50011"/>
    </source>
</evidence>
<evidence type="ECO:0000313" key="8">
    <source>
        <dbReference type="Proteomes" id="UP001146793"/>
    </source>
</evidence>
<reference evidence="7" key="1">
    <citation type="submission" date="2022-08" db="EMBL/GenBank/DDBJ databases">
        <title>Novel sulphate-reducing endosymbionts in the free-living metamonad Anaeramoeba.</title>
        <authorList>
            <person name="Jerlstrom-Hultqvist J."/>
            <person name="Cepicka I."/>
            <person name="Gallot-Lavallee L."/>
            <person name="Salas-Leiva D."/>
            <person name="Curtis B.A."/>
            <person name="Zahonova K."/>
            <person name="Pipaliya S."/>
            <person name="Dacks J."/>
            <person name="Roger A.J."/>
        </authorList>
    </citation>
    <scope>NUCLEOTIDE SEQUENCE</scope>
    <source>
        <strain evidence="7">Busselton2</strain>
    </source>
</reference>
<name>A0AAV8AIN2_9EUKA</name>
<evidence type="ECO:0000256" key="3">
    <source>
        <dbReference type="ARBA" id="ARBA00022840"/>
    </source>
</evidence>
<gene>
    <name evidence="7" type="ORF">M0812_04017</name>
</gene>
<dbReference type="Pfam" id="PF00069">
    <property type="entry name" value="Pkinase"/>
    <property type="match status" value="1"/>
</dbReference>
<dbReference type="EC" id="2.7.11.1" evidence="1"/>
<sequence>MGNLNKNQLNSSNKEETKEKGYQKHFLVDGKFLIKKKIGSGSFGQIHRCVRLSDKKIFAVKFGTERGIGQLEYESKMYKILKGNIGISNIQHFGKYKYENFLIMDYLGSNLESLFKYCGRKFSLKTVLMIADQILCRLQLLHTKSIVYRDIKPENFVIGRGKNKDQIYIIDFGLSKLYRNFWTHKPNKYRNKRDLVGTVRYSSINTHLGIEQSRRDDLESFGYMLIYLLKGRLPWQGFKASNKKKRNEKICDKKVSTPLSTLCEGLPDEFKQFIEYCKKLEFEESPNYSYLRKKFRKLFLSNGYVYDHQYDWKIKHDKESKIKKDTSTNQGFYNEKQINGEINQTKIISNKPIKKKKSNHNNSNRSSTDRGNTNNSGHNHNTNKKSNKRNNKEQYNKKQKSKSKLNSKSNIKNKNKNQNKNQNINKNQNKNQNKNKRMILIKESGSENETNTEDEFKKKNKSKKEKKKQKNIQKSKKLKEMDERIQFYNKKQNKKIKVKIENYLLKKQKIPKMDESKKERTENFFLCIGEQYSLKRREMHRDLKNVDKILKHNPTFKDIVIEELINSLKSALSGSLTYNYFLFLENDLLQLLYIVDEKKNKYELMCNSNDLKFINNNEKKKKGGSGEKKDDFVFKPKKHKLGRKEKRKQKKRWRNERQVKKTILVNEKLIILEKVLQIKEIREDILIQDQYQKIVPLSTKNLSFKKLEKLCNKIEKVLILSKEKID</sequence>
<dbReference type="PROSITE" id="PS50011">
    <property type="entry name" value="PROTEIN_KINASE_DOM"/>
    <property type="match status" value="1"/>
</dbReference>
<feature type="compositionally biased region" description="Low complexity" evidence="5">
    <location>
        <begin position="418"/>
        <end position="432"/>
    </location>
</feature>
<keyword evidence="2 4" id="KW-0547">Nucleotide-binding</keyword>
<feature type="compositionally biased region" description="Basic residues" evidence="5">
    <location>
        <begin position="458"/>
        <end position="477"/>
    </location>
</feature>
<dbReference type="InterPro" id="IPR008271">
    <property type="entry name" value="Ser/Thr_kinase_AS"/>
</dbReference>
<evidence type="ECO:0000256" key="2">
    <source>
        <dbReference type="ARBA" id="ARBA00022741"/>
    </source>
</evidence>
<proteinExistence type="predicted"/>
<dbReference type="InterPro" id="IPR050235">
    <property type="entry name" value="CK1_Ser-Thr_kinase"/>
</dbReference>
<feature type="region of interest" description="Disordered" evidence="5">
    <location>
        <begin position="343"/>
        <end position="478"/>
    </location>
</feature>
<dbReference type="PANTHER" id="PTHR11909">
    <property type="entry name" value="CASEIN KINASE-RELATED"/>
    <property type="match status" value="1"/>
</dbReference>
<feature type="domain" description="Protein kinase" evidence="6">
    <location>
        <begin position="32"/>
        <end position="300"/>
    </location>
</feature>
<dbReference type="PROSITE" id="PS00107">
    <property type="entry name" value="PROTEIN_KINASE_ATP"/>
    <property type="match status" value="1"/>
</dbReference>
<accession>A0AAV8AIN2</accession>